<evidence type="ECO:0000256" key="1">
    <source>
        <dbReference type="SAM" id="Phobius"/>
    </source>
</evidence>
<protein>
    <submittedName>
        <fullName evidence="2">Uncharacterized protein</fullName>
    </submittedName>
</protein>
<comment type="caution">
    <text evidence="2">The sequence shown here is derived from an EMBL/GenBank/DDBJ whole genome shotgun (WGS) entry which is preliminary data.</text>
</comment>
<reference evidence="2 3" key="1">
    <citation type="submission" date="2010-11" db="EMBL/GenBank/DDBJ databases">
        <authorList>
            <person name="Weinstock G."/>
            <person name="Sodergren E."/>
            <person name="Clifton S."/>
            <person name="Fulton L."/>
            <person name="Fulton B."/>
            <person name="Courtney L."/>
            <person name="Fronick C."/>
            <person name="Harrison M."/>
            <person name="Strong C."/>
            <person name="Farmer C."/>
            <person name="Delahaunty K."/>
            <person name="Markovic C."/>
            <person name="Hall O."/>
            <person name="Minx P."/>
            <person name="Tomlinson C."/>
            <person name="Mitreva M."/>
            <person name="Hou S."/>
            <person name="Chen J."/>
            <person name="Wollam A."/>
            <person name="Pepin K.H."/>
            <person name="Johnson M."/>
            <person name="Bhonagiri V."/>
            <person name="Zhang X."/>
            <person name="Suruliraj S."/>
            <person name="Warren W."/>
            <person name="Chinwalla A."/>
            <person name="Mardis E.R."/>
            <person name="Wilson R.K."/>
        </authorList>
    </citation>
    <scope>NUCLEOTIDE SEQUENCE [LARGE SCALE GENOMIC DNA]</scope>
    <source>
        <strain evidence="2 3">F0211</strain>
    </source>
</reference>
<proteinExistence type="predicted"/>
<keyword evidence="1" id="KW-0472">Membrane</keyword>
<evidence type="ECO:0000313" key="3">
    <source>
        <dbReference type="Proteomes" id="UP000002973"/>
    </source>
</evidence>
<feature type="transmembrane region" description="Helical" evidence="1">
    <location>
        <begin position="21"/>
        <end position="40"/>
    </location>
</feature>
<accession>E6J1F6</accession>
<name>E6J1F6_STRAP</name>
<sequence>MIKLSQNFSLFKGHFHFATSKKFNSLFFIFLLTWNAFQIVQ</sequence>
<keyword evidence="1" id="KW-0812">Transmembrane</keyword>
<dbReference type="EMBL" id="AECT01000018">
    <property type="protein sequence ID" value="EFU22355.1"/>
    <property type="molecule type" value="Genomic_DNA"/>
</dbReference>
<evidence type="ECO:0000313" key="2">
    <source>
        <dbReference type="EMBL" id="EFU22355.1"/>
    </source>
</evidence>
<organism evidence="2 3">
    <name type="scientific">Streptococcus anginosus F0211</name>
    <dbReference type="NCBI Taxonomy" id="706437"/>
    <lineage>
        <taxon>Bacteria</taxon>
        <taxon>Bacillati</taxon>
        <taxon>Bacillota</taxon>
        <taxon>Bacilli</taxon>
        <taxon>Lactobacillales</taxon>
        <taxon>Streptococcaceae</taxon>
        <taxon>Streptococcus</taxon>
        <taxon>Streptococcus anginosus group</taxon>
    </lineage>
</organism>
<keyword evidence="1" id="KW-1133">Transmembrane helix</keyword>
<gene>
    <name evidence="2" type="ORF">HMPREF0813_01081</name>
</gene>
<dbReference type="AlphaFoldDB" id="E6J1F6"/>
<dbReference type="Proteomes" id="UP000002973">
    <property type="component" value="Unassembled WGS sequence"/>
</dbReference>